<protein>
    <submittedName>
        <fullName evidence="3">OmpA-like transmembrane domain protein</fullName>
    </submittedName>
    <submittedName>
        <fullName evidence="2">OmpA-like transmembrane domain-containing protein</fullName>
    </submittedName>
</protein>
<dbReference type="Proteomes" id="UP000054985">
    <property type="component" value="Unassembled WGS sequence"/>
</dbReference>
<accession>A0A378JXG0</accession>
<feature type="signal peptide" evidence="1">
    <location>
        <begin position="1"/>
        <end position="21"/>
    </location>
</feature>
<dbReference type="OrthoDB" id="5638159at2"/>
<proteinExistence type="predicted"/>
<dbReference type="EMBL" id="LNYN01000013">
    <property type="protein sequence ID" value="KTD37426.1"/>
    <property type="molecule type" value="Genomic_DNA"/>
</dbReference>
<evidence type="ECO:0000313" key="3">
    <source>
        <dbReference type="EMBL" id="STX63096.1"/>
    </source>
</evidence>
<dbReference type="EMBL" id="UGOG01000001">
    <property type="protein sequence ID" value="STX63096.1"/>
    <property type="molecule type" value="Genomic_DNA"/>
</dbReference>
<reference evidence="2 4" key="1">
    <citation type="submission" date="2015-11" db="EMBL/GenBank/DDBJ databases">
        <title>Genomic analysis of 38 Legionella species identifies large and diverse effector repertoires.</title>
        <authorList>
            <person name="Burstein D."/>
            <person name="Amaro F."/>
            <person name="Zusman T."/>
            <person name="Lifshitz Z."/>
            <person name="Cohen O."/>
            <person name="Gilbert J.A."/>
            <person name="Pupko T."/>
            <person name="Shuman H.A."/>
            <person name="Segal G."/>
        </authorList>
    </citation>
    <scope>NUCLEOTIDE SEQUENCE [LARGE SCALE GENOMIC DNA]</scope>
    <source>
        <strain evidence="2 4">ATCC 43877</strain>
    </source>
</reference>
<dbReference type="Proteomes" id="UP000254040">
    <property type="component" value="Unassembled WGS sequence"/>
</dbReference>
<feature type="chain" id="PRO_5016820687" evidence="1">
    <location>
        <begin position="22"/>
        <end position="245"/>
    </location>
</feature>
<dbReference type="Gene3D" id="2.40.160.20">
    <property type="match status" value="1"/>
</dbReference>
<gene>
    <name evidence="2" type="ORF">Lmor_0618</name>
    <name evidence="3" type="ORF">NCTC12239_02038</name>
</gene>
<evidence type="ECO:0000313" key="2">
    <source>
        <dbReference type="EMBL" id="KTD37426.1"/>
    </source>
</evidence>
<reference evidence="3 5" key="2">
    <citation type="submission" date="2018-06" db="EMBL/GenBank/DDBJ databases">
        <authorList>
            <consortium name="Pathogen Informatics"/>
            <person name="Doyle S."/>
        </authorList>
    </citation>
    <scope>NUCLEOTIDE SEQUENCE [LARGE SCALE GENOMIC DNA]</scope>
    <source>
        <strain evidence="3 5">NCTC12239</strain>
    </source>
</reference>
<evidence type="ECO:0000313" key="5">
    <source>
        <dbReference type="Proteomes" id="UP000254040"/>
    </source>
</evidence>
<evidence type="ECO:0000313" key="4">
    <source>
        <dbReference type="Proteomes" id="UP000054985"/>
    </source>
</evidence>
<keyword evidence="3" id="KW-0812">Transmembrane</keyword>
<dbReference type="InterPro" id="IPR011250">
    <property type="entry name" value="OMP/PagP_B-barrel"/>
</dbReference>
<dbReference type="RefSeq" id="WP_028385009.1">
    <property type="nucleotide sequence ID" value="NZ_CAAAJG010000024.1"/>
</dbReference>
<evidence type="ECO:0000256" key="1">
    <source>
        <dbReference type="SAM" id="SignalP"/>
    </source>
</evidence>
<keyword evidence="3" id="KW-0472">Membrane</keyword>
<sequence>MKKSTLLSLLSALSLSSTIHAGGMGDSNSCCSTFFALEGGYTWNTIDGYDFALIGANTVITSAITNDQYTGRLAVGMVSMFEDQFGATGELGWGYYGKTTINPAVNGVTTQLPASFTMSHTISGFDVLLGVAYMQPYYSLSVKAGAMIQNMQTHTTSLYSPAFASPLINSYSEKNNQTAVLPEIKLGAAYNFNENWALTGSYLFALGASPKTTGTFNLNNSTGNINMDTQNPTLNALLIGVQYTV</sequence>
<dbReference type="SUPFAM" id="SSF56925">
    <property type="entry name" value="OMPA-like"/>
    <property type="match status" value="1"/>
</dbReference>
<dbReference type="STRING" id="39962.Lmor_0618"/>
<organism evidence="3 5">
    <name type="scientific">Legionella moravica</name>
    <dbReference type="NCBI Taxonomy" id="39962"/>
    <lineage>
        <taxon>Bacteria</taxon>
        <taxon>Pseudomonadati</taxon>
        <taxon>Pseudomonadota</taxon>
        <taxon>Gammaproteobacteria</taxon>
        <taxon>Legionellales</taxon>
        <taxon>Legionellaceae</taxon>
        <taxon>Legionella</taxon>
    </lineage>
</organism>
<dbReference type="AlphaFoldDB" id="A0A378JXG0"/>
<name>A0A378JXG0_9GAMM</name>
<keyword evidence="1" id="KW-0732">Signal</keyword>
<keyword evidence="4" id="KW-1185">Reference proteome</keyword>